<protein>
    <recommendedName>
        <fullName evidence="4">DUF4828 domain-containing protein</fullName>
    </recommendedName>
</protein>
<keyword evidence="3" id="KW-1185">Reference proteome</keyword>
<name>A0A917JEA1_9ENTE</name>
<keyword evidence="1" id="KW-0812">Transmembrane</keyword>
<dbReference type="Proteomes" id="UP000622610">
    <property type="component" value="Unassembled WGS sequence"/>
</dbReference>
<feature type="transmembrane region" description="Helical" evidence="1">
    <location>
        <begin position="12"/>
        <end position="29"/>
    </location>
</feature>
<reference evidence="2" key="2">
    <citation type="submission" date="2020-09" db="EMBL/GenBank/DDBJ databases">
        <authorList>
            <person name="Sun Q."/>
            <person name="Sedlacek I."/>
        </authorList>
    </citation>
    <scope>NUCLEOTIDE SEQUENCE</scope>
    <source>
        <strain evidence="2">CCM 8433</strain>
    </source>
</reference>
<comment type="caution">
    <text evidence="2">The sequence shown here is derived from an EMBL/GenBank/DDBJ whole genome shotgun (WGS) entry which is preliminary data.</text>
</comment>
<keyword evidence="1" id="KW-1133">Transmembrane helix</keyword>
<dbReference type="RefSeq" id="WP_188366332.1">
    <property type="nucleotide sequence ID" value="NZ_BMDT01000001.1"/>
</dbReference>
<evidence type="ECO:0000256" key="1">
    <source>
        <dbReference type="SAM" id="Phobius"/>
    </source>
</evidence>
<evidence type="ECO:0008006" key="4">
    <source>
        <dbReference type="Google" id="ProtNLM"/>
    </source>
</evidence>
<keyword evidence="1" id="KW-0472">Membrane</keyword>
<gene>
    <name evidence="2" type="ORF">GCM10011482_01260</name>
</gene>
<dbReference type="InterPro" id="IPR032254">
    <property type="entry name" value="DUF4828"/>
</dbReference>
<dbReference type="Pfam" id="PF16110">
    <property type="entry name" value="DUF4828"/>
    <property type="match status" value="1"/>
</dbReference>
<organism evidence="2 3">
    <name type="scientific">Enterococcus alcedinis</name>
    <dbReference type="NCBI Taxonomy" id="1274384"/>
    <lineage>
        <taxon>Bacteria</taxon>
        <taxon>Bacillati</taxon>
        <taxon>Bacillota</taxon>
        <taxon>Bacilli</taxon>
        <taxon>Lactobacillales</taxon>
        <taxon>Enterococcaceae</taxon>
        <taxon>Enterococcus</taxon>
    </lineage>
</organism>
<proteinExistence type="predicted"/>
<sequence>MKESGALVNKKLLFISASVVTGIVGSLLFKKNKQQSMKEHQQLFIGNWHYLRRNNECVQVTITSDFKLLIQGKEQNIRDYQLTSTRLSFLDQMGYEIMLEQQADAFYFYDETEDSSYKLTKQLSH</sequence>
<dbReference type="EMBL" id="BMDT01000001">
    <property type="protein sequence ID" value="GGI64472.1"/>
    <property type="molecule type" value="Genomic_DNA"/>
</dbReference>
<dbReference type="AlphaFoldDB" id="A0A917JEA1"/>
<evidence type="ECO:0000313" key="3">
    <source>
        <dbReference type="Proteomes" id="UP000622610"/>
    </source>
</evidence>
<evidence type="ECO:0000313" key="2">
    <source>
        <dbReference type="EMBL" id="GGI64472.1"/>
    </source>
</evidence>
<reference evidence="2" key="1">
    <citation type="journal article" date="2014" name="Int. J. Syst. Evol. Microbiol.">
        <title>Complete genome sequence of Corynebacterium casei LMG S-19264T (=DSM 44701T), isolated from a smear-ripened cheese.</title>
        <authorList>
            <consortium name="US DOE Joint Genome Institute (JGI-PGF)"/>
            <person name="Walter F."/>
            <person name="Albersmeier A."/>
            <person name="Kalinowski J."/>
            <person name="Ruckert C."/>
        </authorList>
    </citation>
    <scope>NUCLEOTIDE SEQUENCE</scope>
    <source>
        <strain evidence="2">CCM 8433</strain>
    </source>
</reference>
<accession>A0A917JEA1</accession>